<evidence type="ECO:0000313" key="1">
    <source>
        <dbReference type="EMBL" id="CAL8074672.1"/>
    </source>
</evidence>
<dbReference type="SUPFAM" id="SSF52047">
    <property type="entry name" value="RNI-like"/>
    <property type="match status" value="1"/>
</dbReference>
<reference evidence="1 2" key="1">
    <citation type="submission" date="2024-08" db="EMBL/GenBank/DDBJ databases">
        <authorList>
            <person name="Cucini C."/>
            <person name="Frati F."/>
        </authorList>
    </citation>
    <scope>NUCLEOTIDE SEQUENCE [LARGE SCALE GENOMIC DNA]</scope>
</reference>
<gene>
    <name evidence="1" type="ORF">ODALV1_LOCUS2957</name>
</gene>
<evidence type="ECO:0000313" key="2">
    <source>
        <dbReference type="Proteomes" id="UP001642540"/>
    </source>
</evidence>
<accession>A0ABP1PV17</accession>
<comment type="caution">
    <text evidence="1">The sequence shown here is derived from an EMBL/GenBank/DDBJ whole genome shotgun (WGS) entry which is preliminary data.</text>
</comment>
<sequence>MSEGNFQLCQSQPVHHYPILKSIVNNLAFQDLLSFREVCLSWKTVADQILRTKGKLIIDGNDNFEKFLQVLRKAKPGSLPTTIVLRRVCINDSFNFGLHASLITSLTLSQCNWNNDTMIMLCSQLTQLDTLCIEADPLQSSHSSSFIHNKSSVLLDHKYNFTNLTSLYIRGDHGFNIVAVLLLLRNSPNLKILTYKKINCTDSDIYGNWLQTKIFSSCAGIRNLNCLELDTPFRKQNFKILMEVTFLMKLSINIEKDMLHDLMRTISHLKHLKCLEVGIIDRVVLPGSSIMTDISNFCPNLEKVAIHSPNYPRITLVSVACFMLEEMQLFL</sequence>
<keyword evidence="2" id="KW-1185">Reference proteome</keyword>
<evidence type="ECO:0008006" key="3">
    <source>
        <dbReference type="Google" id="ProtNLM"/>
    </source>
</evidence>
<organism evidence="1 2">
    <name type="scientific">Orchesella dallaii</name>
    <dbReference type="NCBI Taxonomy" id="48710"/>
    <lineage>
        <taxon>Eukaryota</taxon>
        <taxon>Metazoa</taxon>
        <taxon>Ecdysozoa</taxon>
        <taxon>Arthropoda</taxon>
        <taxon>Hexapoda</taxon>
        <taxon>Collembola</taxon>
        <taxon>Entomobryomorpha</taxon>
        <taxon>Entomobryoidea</taxon>
        <taxon>Orchesellidae</taxon>
        <taxon>Orchesellinae</taxon>
        <taxon>Orchesella</taxon>
    </lineage>
</organism>
<dbReference type="EMBL" id="CAXLJM020000007">
    <property type="protein sequence ID" value="CAL8074672.1"/>
    <property type="molecule type" value="Genomic_DNA"/>
</dbReference>
<dbReference type="InterPro" id="IPR032675">
    <property type="entry name" value="LRR_dom_sf"/>
</dbReference>
<protein>
    <recommendedName>
        <fullName evidence="3">F-box domain-containing protein</fullName>
    </recommendedName>
</protein>
<dbReference type="Proteomes" id="UP001642540">
    <property type="component" value="Unassembled WGS sequence"/>
</dbReference>
<dbReference type="Gene3D" id="3.80.10.10">
    <property type="entry name" value="Ribonuclease Inhibitor"/>
    <property type="match status" value="1"/>
</dbReference>
<proteinExistence type="predicted"/>
<name>A0ABP1PV17_9HEXA</name>